<organism evidence="2 3">
    <name type="scientific">Candidatus Fervidibacter japonicus</name>
    <dbReference type="NCBI Taxonomy" id="2035412"/>
    <lineage>
        <taxon>Bacteria</taxon>
        <taxon>Candidatus Fervidibacterota</taxon>
        <taxon>Candidatus Fervidibacter</taxon>
    </lineage>
</organism>
<evidence type="ECO:0000313" key="3">
    <source>
        <dbReference type="Proteomes" id="UP000236173"/>
    </source>
</evidence>
<dbReference type="EMBL" id="BEHT01000015">
    <property type="protein sequence ID" value="GBC98780.1"/>
    <property type="molecule type" value="Genomic_DNA"/>
</dbReference>
<feature type="coiled-coil region" evidence="1">
    <location>
        <begin position="161"/>
        <end position="188"/>
    </location>
</feature>
<gene>
    <name evidence="2" type="ORF">HRbin17_01294</name>
</gene>
<evidence type="ECO:0000256" key="1">
    <source>
        <dbReference type="SAM" id="Coils"/>
    </source>
</evidence>
<dbReference type="AlphaFoldDB" id="A0A2H5XC56"/>
<protein>
    <submittedName>
        <fullName evidence="2">Uncharacterized protein</fullName>
    </submittedName>
</protein>
<name>A0A2H5XC56_9BACT</name>
<proteinExistence type="predicted"/>
<dbReference type="Proteomes" id="UP000236173">
    <property type="component" value="Unassembled WGS sequence"/>
</dbReference>
<reference evidence="3" key="1">
    <citation type="submission" date="2017-09" db="EMBL/GenBank/DDBJ databases">
        <title>Metaegenomics of thermophilic ammonia-oxidizing enrichment culture.</title>
        <authorList>
            <person name="Kato S."/>
            <person name="Suzuki K."/>
        </authorList>
    </citation>
    <scope>NUCLEOTIDE SEQUENCE [LARGE SCALE GENOMIC DNA]</scope>
</reference>
<comment type="caution">
    <text evidence="2">The sequence shown here is derived from an EMBL/GenBank/DDBJ whole genome shotgun (WGS) entry which is preliminary data.</text>
</comment>
<keyword evidence="1" id="KW-0175">Coiled coil</keyword>
<sequence>MLQAITVTDTLNSWLCPVCTVVEAVVNRFITHALPDWIASNGQPLNANGGLCPLHAQTLLRWASPIGIAAMYPCLLEQAAEMLKCWQQLGTPPPLRPSPLRPRCLVCAEQRKAEIAAITELLNLLLTDEGRDAYAKGRGVCLPHFCQLWRRTSGDLRRWLLQTQIHQLRQLSADLRSYRQKREALRRQDITPAEETAWVTAVEILAGHLPSMAMPEPR</sequence>
<accession>A0A2H5XC56</accession>
<evidence type="ECO:0000313" key="2">
    <source>
        <dbReference type="EMBL" id="GBC98780.1"/>
    </source>
</evidence>